<accession>A0A7W3JNG4</accession>
<dbReference type="Proteomes" id="UP000526083">
    <property type="component" value="Unassembled WGS sequence"/>
</dbReference>
<name>A0A7W3JNG4_9MICO</name>
<dbReference type="AlphaFoldDB" id="A0A7W3JNG4"/>
<dbReference type="EMBL" id="JACGWY010000002">
    <property type="protein sequence ID" value="MBA8816004.1"/>
    <property type="molecule type" value="Genomic_DNA"/>
</dbReference>
<keyword evidence="3" id="KW-1185">Reference proteome</keyword>
<gene>
    <name evidence="2" type="ORF">FHX48_001077</name>
</gene>
<reference evidence="2 3" key="1">
    <citation type="submission" date="2020-07" db="EMBL/GenBank/DDBJ databases">
        <title>Sequencing the genomes of 1000 actinobacteria strains.</title>
        <authorList>
            <person name="Klenk H.-P."/>
        </authorList>
    </citation>
    <scope>NUCLEOTIDE SEQUENCE [LARGE SCALE GENOMIC DNA]</scope>
    <source>
        <strain evidence="2 3">DSM 27576</strain>
    </source>
</reference>
<dbReference type="RefSeq" id="WP_167049492.1">
    <property type="nucleotide sequence ID" value="NZ_JAAOZB010000002.1"/>
</dbReference>
<organism evidence="2 3">
    <name type="scientific">Microbacterium halimionae</name>
    <dbReference type="NCBI Taxonomy" id="1526413"/>
    <lineage>
        <taxon>Bacteria</taxon>
        <taxon>Bacillati</taxon>
        <taxon>Actinomycetota</taxon>
        <taxon>Actinomycetes</taxon>
        <taxon>Micrococcales</taxon>
        <taxon>Microbacteriaceae</taxon>
        <taxon>Microbacterium</taxon>
    </lineage>
</organism>
<comment type="caution">
    <text evidence="2">The sequence shown here is derived from an EMBL/GenBank/DDBJ whole genome shotgun (WGS) entry which is preliminary data.</text>
</comment>
<feature type="region of interest" description="Disordered" evidence="1">
    <location>
        <begin position="1"/>
        <end position="25"/>
    </location>
</feature>
<proteinExistence type="predicted"/>
<evidence type="ECO:0000313" key="2">
    <source>
        <dbReference type="EMBL" id="MBA8816004.1"/>
    </source>
</evidence>
<protein>
    <submittedName>
        <fullName evidence="2">Uncharacterized protein</fullName>
    </submittedName>
</protein>
<sequence>MLPTLRPDIASQPHSGNSPEDAATWWSGLGVNQQGARDTGERLALFHLVSSEHDQQDWDVDIAPSSMPASAAALHSHNLIASDRSSNQQARRNILFELRSEESR</sequence>
<evidence type="ECO:0000256" key="1">
    <source>
        <dbReference type="SAM" id="MobiDB-lite"/>
    </source>
</evidence>
<evidence type="ECO:0000313" key="3">
    <source>
        <dbReference type="Proteomes" id="UP000526083"/>
    </source>
</evidence>